<proteinExistence type="predicted"/>
<evidence type="ECO:0000313" key="1">
    <source>
        <dbReference type="EMBL" id="MFC6009286.1"/>
    </source>
</evidence>
<keyword evidence="2" id="KW-1185">Reference proteome</keyword>
<protein>
    <recommendedName>
        <fullName evidence="3">NIL domain-containing protein</fullName>
    </recommendedName>
</protein>
<sequence length="66" mass="7203">MTGELRVEVTVRGRVDLLLGQVLPTLDVTVVPRHNVLTVASGDVGELKALLETLARRGIEVDRVTR</sequence>
<name>A0ABW1JK77_9ACTN</name>
<accession>A0ABW1JK77</accession>
<reference evidence="2" key="1">
    <citation type="journal article" date="2019" name="Int. J. Syst. Evol. Microbiol.">
        <title>The Global Catalogue of Microorganisms (GCM) 10K type strain sequencing project: providing services to taxonomists for standard genome sequencing and annotation.</title>
        <authorList>
            <consortium name="The Broad Institute Genomics Platform"/>
            <consortium name="The Broad Institute Genome Sequencing Center for Infectious Disease"/>
            <person name="Wu L."/>
            <person name="Ma J."/>
        </authorList>
    </citation>
    <scope>NUCLEOTIDE SEQUENCE [LARGE SCALE GENOMIC DNA]</scope>
    <source>
        <strain evidence="2">KACC 14249</strain>
    </source>
</reference>
<evidence type="ECO:0000313" key="2">
    <source>
        <dbReference type="Proteomes" id="UP001596189"/>
    </source>
</evidence>
<organism evidence="1 2">
    <name type="scientific">Angustibacter luteus</name>
    <dbReference type="NCBI Taxonomy" id="658456"/>
    <lineage>
        <taxon>Bacteria</taxon>
        <taxon>Bacillati</taxon>
        <taxon>Actinomycetota</taxon>
        <taxon>Actinomycetes</taxon>
        <taxon>Kineosporiales</taxon>
        <taxon>Kineosporiaceae</taxon>
    </lineage>
</organism>
<evidence type="ECO:0008006" key="3">
    <source>
        <dbReference type="Google" id="ProtNLM"/>
    </source>
</evidence>
<comment type="caution">
    <text evidence="1">The sequence shown here is derived from an EMBL/GenBank/DDBJ whole genome shotgun (WGS) entry which is preliminary data.</text>
</comment>
<gene>
    <name evidence="1" type="ORF">ACFQDO_19320</name>
</gene>
<dbReference type="EMBL" id="JBHSRD010000008">
    <property type="protein sequence ID" value="MFC6009286.1"/>
    <property type="molecule type" value="Genomic_DNA"/>
</dbReference>
<dbReference type="RefSeq" id="WP_345717804.1">
    <property type="nucleotide sequence ID" value="NZ_BAABFP010000007.1"/>
</dbReference>
<dbReference type="Proteomes" id="UP001596189">
    <property type="component" value="Unassembled WGS sequence"/>
</dbReference>